<keyword evidence="2" id="KW-1185">Reference proteome</keyword>
<dbReference type="SUPFAM" id="SSF48613">
    <property type="entry name" value="Heme oxygenase-like"/>
    <property type="match status" value="1"/>
</dbReference>
<proteinExistence type="predicted"/>
<dbReference type="Proteomes" id="UP001202281">
    <property type="component" value="Unassembled WGS sequence"/>
</dbReference>
<comment type="caution">
    <text evidence="1">The sequence shown here is derived from an EMBL/GenBank/DDBJ whole genome shotgun (WGS) entry which is preliminary data.</text>
</comment>
<evidence type="ECO:0000313" key="2">
    <source>
        <dbReference type="Proteomes" id="UP001202281"/>
    </source>
</evidence>
<organism evidence="1 2">
    <name type="scientific">Novosphingobium beihaiensis</name>
    <dbReference type="NCBI Taxonomy" id="2930389"/>
    <lineage>
        <taxon>Bacteria</taxon>
        <taxon>Pseudomonadati</taxon>
        <taxon>Pseudomonadota</taxon>
        <taxon>Alphaproteobacteria</taxon>
        <taxon>Sphingomonadales</taxon>
        <taxon>Sphingomonadaceae</taxon>
        <taxon>Novosphingobium</taxon>
    </lineage>
</organism>
<reference evidence="1 2" key="1">
    <citation type="submission" date="2022-04" db="EMBL/GenBank/DDBJ databases">
        <title>Identification of a novel bacterium isolated from mangrove sediments.</title>
        <authorList>
            <person name="Pan X."/>
        </authorList>
    </citation>
    <scope>NUCLEOTIDE SEQUENCE [LARGE SCALE GENOMIC DNA]</scope>
    <source>
        <strain evidence="1 2">B2638</strain>
    </source>
</reference>
<dbReference type="EMBL" id="JALHLG010000050">
    <property type="protein sequence ID" value="MCJ2188874.1"/>
    <property type="molecule type" value="Genomic_DNA"/>
</dbReference>
<dbReference type="CDD" id="cd19166">
    <property type="entry name" value="HemeO-bac"/>
    <property type="match status" value="1"/>
</dbReference>
<dbReference type="RefSeq" id="WP_243923854.1">
    <property type="nucleotide sequence ID" value="NZ_JALHLG010000050.1"/>
</dbReference>
<dbReference type="InterPro" id="IPR016084">
    <property type="entry name" value="Haem_Oase-like_multi-hlx"/>
</dbReference>
<evidence type="ECO:0000313" key="1">
    <source>
        <dbReference type="EMBL" id="MCJ2188874.1"/>
    </source>
</evidence>
<protein>
    <submittedName>
        <fullName evidence="1">Biliverdin-producing heme oxygenase</fullName>
    </submittedName>
</protein>
<name>A0ABT0BUZ3_9SPHN</name>
<sequence>MPHHYQAFLTSHHAALAQVEHWLIDRLGTLPGKAGCSPVQRLPLLSADLAALGCTLPAPLPAQWLARLSGTGGLLGVLYVIEGSRKGAAVLRRRVPPGTPCAYLSGRAHILPWNHLCEAIDAMSEAQFPEANHAAQCCFQHFLDAAVTFADHALSSNAASSPAPGMPT</sequence>
<accession>A0ABT0BUZ3</accession>
<gene>
    <name evidence="1" type="ORF">MTR66_18895</name>
</gene>
<dbReference type="Gene3D" id="1.20.910.10">
    <property type="entry name" value="Heme oxygenase-like"/>
    <property type="match status" value="1"/>
</dbReference>